<protein>
    <recommendedName>
        <fullName evidence="5">Tetratricopeptide repeat protein</fullName>
    </recommendedName>
</protein>
<dbReference type="EMBL" id="JAOVZO020000020">
    <property type="protein sequence ID" value="MDC8015320.1"/>
    <property type="molecule type" value="Genomic_DNA"/>
</dbReference>
<keyword evidence="1" id="KW-0812">Transmembrane</keyword>
<evidence type="ECO:0000256" key="1">
    <source>
        <dbReference type="SAM" id="Phobius"/>
    </source>
</evidence>
<feature type="signal peptide" evidence="2">
    <location>
        <begin position="1"/>
        <end position="16"/>
    </location>
</feature>
<organism evidence="3 4">
    <name type="scientific">Tahibacter soli</name>
    <dbReference type="NCBI Taxonomy" id="2983605"/>
    <lineage>
        <taxon>Bacteria</taxon>
        <taxon>Pseudomonadati</taxon>
        <taxon>Pseudomonadota</taxon>
        <taxon>Gammaproteobacteria</taxon>
        <taxon>Lysobacterales</taxon>
        <taxon>Rhodanobacteraceae</taxon>
        <taxon>Tahibacter</taxon>
    </lineage>
</organism>
<evidence type="ECO:0000313" key="4">
    <source>
        <dbReference type="Proteomes" id="UP001139971"/>
    </source>
</evidence>
<keyword evidence="2" id="KW-0732">Signal</keyword>
<dbReference type="InterPro" id="IPR011990">
    <property type="entry name" value="TPR-like_helical_dom_sf"/>
</dbReference>
<name>A0A9X3YPX9_9GAMM</name>
<sequence length="693" mass="74572">MLLAAALAFAALPAFACGPDFPPELLSDRNATMLGLADGTFDFEASRLGAKPAFAFKPAENPWEAPGASRIDLETKELGETGYAKVEAMRLSMDDAAAWAAGEGLPADVRLYAAGARAFHAGDEAIAYKRFGAVLALPDAERARRGVWAQFMLGRLDRASIGGAGSSREQSAQRAASAEKAFQAVRTAVLAGAADPLGLAVASYGEEAAIHLGAGDTAAAVSLYAQQAALGSPSGRASLLFVARDVFADEVKLAQALQNPVLQSLLAAYVYTRSDEFGSEFRPPASALERYYAAVEAADPTTLAGADRIAAAAYRAGRFDLAGKLAARSESPLALWVRAKLALRGGDTKTAADAYAQASRAFPRDENWDASEYGFAFRPGCRVDGERAVLALNRGDYVEALRLLHGAGDYWADAAYVAERVLSLDELKTFVDAEVPEPATEPKPDEYGYVASPPNRLLRQLLGRRLMREGRYPDAIGYFRPDLRDAATKYANARVEAGKRRGIERAEQLFAAAVLARRSGMELIGAELAPDGAIYGGAYEWPSIDYAKADRAFVTDAEVARYASTAIVPDVRYHYRRVAADLANQAADLVPPRSQAFAAMLCSATGWLINRDYDLARTYYLRYVKQGPYVAWAARFGNDCPAPDFPGATKRERAEQIAWAKKQVRKAAPWAALVMLAAGIGIIVWRRRRRAAA</sequence>
<dbReference type="Gene3D" id="1.25.40.10">
    <property type="entry name" value="Tetratricopeptide repeat domain"/>
    <property type="match status" value="1"/>
</dbReference>
<keyword evidence="1" id="KW-0472">Membrane</keyword>
<gene>
    <name evidence="3" type="ORF">OD750_022515</name>
</gene>
<keyword evidence="4" id="KW-1185">Reference proteome</keyword>
<feature type="transmembrane region" description="Helical" evidence="1">
    <location>
        <begin position="667"/>
        <end position="685"/>
    </location>
</feature>
<feature type="chain" id="PRO_5040948036" description="Tetratricopeptide repeat protein" evidence="2">
    <location>
        <begin position="17"/>
        <end position="693"/>
    </location>
</feature>
<proteinExistence type="predicted"/>
<dbReference type="AlphaFoldDB" id="A0A9X3YPX9"/>
<dbReference type="Proteomes" id="UP001139971">
    <property type="component" value="Unassembled WGS sequence"/>
</dbReference>
<comment type="caution">
    <text evidence="3">The sequence shown here is derived from an EMBL/GenBank/DDBJ whole genome shotgun (WGS) entry which is preliminary data.</text>
</comment>
<evidence type="ECO:0000313" key="3">
    <source>
        <dbReference type="EMBL" id="MDC8015320.1"/>
    </source>
</evidence>
<evidence type="ECO:0008006" key="5">
    <source>
        <dbReference type="Google" id="ProtNLM"/>
    </source>
</evidence>
<keyword evidence="1" id="KW-1133">Transmembrane helix</keyword>
<reference evidence="3" key="1">
    <citation type="submission" date="2023-02" db="EMBL/GenBank/DDBJ databases">
        <title>Tahibacter soli sp. nov. isolated from soil.</title>
        <authorList>
            <person name="Baek J.H."/>
            <person name="Lee J.K."/>
            <person name="Choi D.G."/>
            <person name="Jeon C.O."/>
        </authorList>
    </citation>
    <scope>NUCLEOTIDE SEQUENCE</scope>
    <source>
        <strain evidence="3">BL</strain>
    </source>
</reference>
<dbReference type="RefSeq" id="WP_263544332.1">
    <property type="nucleotide sequence ID" value="NZ_JAOVZO020000020.1"/>
</dbReference>
<evidence type="ECO:0000256" key="2">
    <source>
        <dbReference type="SAM" id="SignalP"/>
    </source>
</evidence>
<accession>A0A9X3YPX9</accession>